<accession>A0ABN8IKB5</accession>
<keyword evidence="3" id="KW-1185">Reference proteome</keyword>
<dbReference type="EMBL" id="OW152836">
    <property type="protein sequence ID" value="CAH2056971.1"/>
    <property type="molecule type" value="Genomic_DNA"/>
</dbReference>
<feature type="non-terminal residue" evidence="2">
    <location>
        <position position="1"/>
    </location>
</feature>
<organism evidence="2 3">
    <name type="scientific">Iphiclides podalirius</name>
    <name type="common">scarce swallowtail</name>
    <dbReference type="NCBI Taxonomy" id="110791"/>
    <lineage>
        <taxon>Eukaryota</taxon>
        <taxon>Metazoa</taxon>
        <taxon>Ecdysozoa</taxon>
        <taxon>Arthropoda</taxon>
        <taxon>Hexapoda</taxon>
        <taxon>Insecta</taxon>
        <taxon>Pterygota</taxon>
        <taxon>Neoptera</taxon>
        <taxon>Endopterygota</taxon>
        <taxon>Lepidoptera</taxon>
        <taxon>Glossata</taxon>
        <taxon>Ditrysia</taxon>
        <taxon>Papilionoidea</taxon>
        <taxon>Papilionidae</taxon>
        <taxon>Papilioninae</taxon>
        <taxon>Iphiclides</taxon>
    </lineage>
</organism>
<name>A0ABN8IKB5_9NEOP</name>
<sequence length="123" mass="13594">MRPLLQSDGRHQAPKIHSSRPSPELAAGADGSMTVARGEGSPERLGGALRRLHYKATRRAHSAAARHHGTTTPSKVRQFRIFRNHTHETSTLMTPWRSCQGIGFDVRGRGFDSHTAQKSFRSA</sequence>
<protein>
    <submittedName>
        <fullName evidence="2">Uncharacterized protein</fullName>
    </submittedName>
</protein>
<gene>
    <name evidence="2" type="ORF">IPOD504_LOCUS9902</name>
</gene>
<reference evidence="2" key="1">
    <citation type="submission" date="2022-03" db="EMBL/GenBank/DDBJ databases">
        <authorList>
            <person name="Martin H S."/>
        </authorList>
    </citation>
    <scope>NUCLEOTIDE SEQUENCE</scope>
</reference>
<evidence type="ECO:0000256" key="1">
    <source>
        <dbReference type="SAM" id="MobiDB-lite"/>
    </source>
</evidence>
<evidence type="ECO:0000313" key="2">
    <source>
        <dbReference type="EMBL" id="CAH2056971.1"/>
    </source>
</evidence>
<feature type="region of interest" description="Disordered" evidence="1">
    <location>
        <begin position="1"/>
        <end position="45"/>
    </location>
</feature>
<dbReference type="Proteomes" id="UP000837857">
    <property type="component" value="Chromosome 24"/>
</dbReference>
<proteinExistence type="predicted"/>
<evidence type="ECO:0000313" key="3">
    <source>
        <dbReference type="Proteomes" id="UP000837857"/>
    </source>
</evidence>